<keyword evidence="9" id="KW-0067">ATP-binding</keyword>
<dbReference type="Gene3D" id="3.30.565.10">
    <property type="entry name" value="Histidine kinase-like ATPase, C-terminal domain"/>
    <property type="match status" value="1"/>
</dbReference>
<feature type="region of interest" description="Disordered" evidence="13">
    <location>
        <begin position="277"/>
        <end position="301"/>
    </location>
</feature>
<dbReference type="InterPro" id="IPR036641">
    <property type="entry name" value="HPT_dom_sf"/>
</dbReference>
<dbReference type="CDD" id="cd00088">
    <property type="entry name" value="HPT"/>
    <property type="match status" value="1"/>
</dbReference>
<dbReference type="Pfam" id="PF01627">
    <property type="entry name" value="Hpt"/>
    <property type="match status" value="1"/>
</dbReference>
<dbReference type="PRINTS" id="PR00344">
    <property type="entry name" value="BCTRLSENSOR"/>
</dbReference>
<dbReference type="PANTHER" id="PTHR43395:SF10">
    <property type="entry name" value="CHEMOTAXIS PROTEIN CHEA"/>
    <property type="match status" value="1"/>
</dbReference>
<evidence type="ECO:0000256" key="8">
    <source>
        <dbReference type="ARBA" id="ARBA00022777"/>
    </source>
</evidence>
<comment type="catalytic activity">
    <reaction evidence="1">
        <text>ATP + protein L-histidine = ADP + protein N-phospho-L-histidine.</text>
        <dbReference type="EC" id="2.7.13.3"/>
    </reaction>
</comment>
<evidence type="ECO:0000256" key="2">
    <source>
        <dbReference type="ARBA" id="ARBA00012438"/>
    </source>
</evidence>
<dbReference type="SMART" id="SM00260">
    <property type="entry name" value="CheW"/>
    <property type="match status" value="1"/>
</dbReference>
<sequence length="704" mass="75603">MTGANTEDFRASFFEECEELLEAMQDGFDQMAVDLHDSETMHAIFRAVHSIKGGAGAFGLDDLVAFAHHFETSLDTVRSGTIEADANLLELFRQCGDHLSDLVAASRQGDMLDPRASDALRTSLDTATGADPDADDDDMPEFEPIALNLDLGDVSPVDDPSDKGFEIAFKAEPDLFASGNEPLVLFQALERLGALKVTADVDQVAPLDTLDQESCAIGWTLHLVTDASEAAVRDAFEFVEGFCTLMVMPIGEPEAPISPLSADDIPSLGDVMNLQSPQHEAPKEAVQEPVPKPEPKTKADTPKMAGTIRVDLNKVDKLINLVGELVIKEAMLSQSIIEIDPPAGSNVAEGLDSLKQIASEIQEGVMAIRAQPVKPMFQRMSRIVREAAAATSKRVRFETVGEYTEVDKTVVERLVDPLTHMIRNAIDHGLEGPEDRAAKGKPEEGTVTLSAAHRSGRVLIDISDDGAGVNREKVRQLAIERGLISEEAELSPAEIDNLLFLPGFSSKEEVSELSGRGVGLDVARSEIMGLGGRVSISSTPGHGTCFSISLPLTLAVLEGMVIKVADQTLIVPISAIQETLQPKTIEIHTIGAEGRVLRNRQGLVPVIDLGQLFGFRPASADLDHRVILLVESDGGQRCALVVDEIQDQRQVVIKSLETNYGHVDGISAATILGDGRIALIVDPENIIADRGTPATSDLDLQLIG</sequence>
<keyword evidence="18" id="KW-1185">Reference proteome</keyword>
<reference evidence="17 18" key="1">
    <citation type="submission" date="2023-10" db="EMBL/GenBank/DDBJ databases">
        <title>Roseovarius strain S88 nov., isolated from a marine algae.</title>
        <authorList>
            <person name="Lee M.W."/>
            <person name="Lee J.K."/>
            <person name="Kim J.M."/>
            <person name="Choi D.G."/>
            <person name="Baek J.H."/>
            <person name="Bayburt H."/>
            <person name="Jung J.J."/>
            <person name="Han D.M."/>
            <person name="Jeon C.O."/>
        </authorList>
    </citation>
    <scope>NUCLEOTIDE SEQUENCE [LARGE SCALE GENOMIC DNA]</scope>
    <source>
        <strain evidence="17 18">S88</strain>
    </source>
</reference>
<dbReference type="RefSeq" id="WP_338550480.1">
    <property type="nucleotide sequence ID" value="NZ_CP146069.1"/>
</dbReference>
<dbReference type="InterPro" id="IPR008207">
    <property type="entry name" value="Sig_transdc_His_kin_Hpt_dom"/>
</dbReference>
<evidence type="ECO:0000256" key="10">
    <source>
        <dbReference type="ARBA" id="ARBA00023012"/>
    </source>
</evidence>
<feature type="domain" description="Histidine kinase" evidence="14">
    <location>
        <begin position="354"/>
        <end position="554"/>
    </location>
</feature>
<dbReference type="InterPro" id="IPR004358">
    <property type="entry name" value="Sig_transdc_His_kin-like_C"/>
</dbReference>
<feature type="region of interest" description="Disordered" evidence="13">
    <location>
        <begin position="114"/>
        <end position="139"/>
    </location>
</feature>
<evidence type="ECO:0000256" key="12">
    <source>
        <dbReference type="PROSITE-ProRule" id="PRU00110"/>
    </source>
</evidence>
<dbReference type="PROSITE" id="PS50109">
    <property type="entry name" value="HIS_KIN"/>
    <property type="match status" value="1"/>
</dbReference>
<comment type="function">
    <text evidence="11">Involved in the transmission of sensory signals from the chemoreceptors to the flagellar motors. CheA is autophosphorylated; it can transfer its phosphate group to either CheB or CheY.</text>
</comment>
<evidence type="ECO:0000259" key="14">
    <source>
        <dbReference type="PROSITE" id="PS50109"/>
    </source>
</evidence>
<dbReference type="SUPFAM" id="SSF50341">
    <property type="entry name" value="CheW-like"/>
    <property type="match status" value="1"/>
</dbReference>
<evidence type="ECO:0000256" key="13">
    <source>
        <dbReference type="SAM" id="MobiDB-lite"/>
    </source>
</evidence>
<evidence type="ECO:0000256" key="6">
    <source>
        <dbReference type="ARBA" id="ARBA00022679"/>
    </source>
</evidence>
<dbReference type="EC" id="2.7.13.3" evidence="2"/>
<evidence type="ECO:0000256" key="9">
    <source>
        <dbReference type="ARBA" id="ARBA00022840"/>
    </source>
</evidence>
<evidence type="ECO:0000313" key="18">
    <source>
        <dbReference type="Proteomes" id="UP001364156"/>
    </source>
</evidence>
<dbReference type="InterPro" id="IPR037006">
    <property type="entry name" value="CheA-like_homodim_sf"/>
</dbReference>
<dbReference type="InterPro" id="IPR004105">
    <property type="entry name" value="CheA-like_dim"/>
</dbReference>
<dbReference type="Gene3D" id="1.20.120.160">
    <property type="entry name" value="HPT domain"/>
    <property type="match status" value="1"/>
</dbReference>
<dbReference type="InterPro" id="IPR036890">
    <property type="entry name" value="HATPase_C_sf"/>
</dbReference>
<evidence type="ECO:0000256" key="5">
    <source>
        <dbReference type="ARBA" id="ARBA00022553"/>
    </source>
</evidence>
<dbReference type="InterPro" id="IPR051315">
    <property type="entry name" value="Bact_Chemotaxis_CheA"/>
</dbReference>
<evidence type="ECO:0000256" key="3">
    <source>
        <dbReference type="ARBA" id="ARBA00021495"/>
    </source>
</evidence>
<dbReference type="InterPro" id="IPR036061">
    <property type="entry name" value="CheW-like_dom_sf"/>
</dbReference>
<dbReference type="GO" id="GO:0004673">
    <property type="term" value="F:protein histidine kinase activity"/>
    <property type="evidence" value="ECO:0007669"/>
    <property type="project" value="UniProtKB-EC"/>
</dbReference>
<dbReference type="Pfam" id="PF01584">
    <property type="entry name" value="CheW"/>
    <property type="match status" value="1"/>
</dbReference>
<evidence type="ECO:0000259" key="16">
    <source>
        <dbReference type="PROSITE" id="PS50894"/>
    </source>
</evidence>
<dbReference type="CDD" id="cd16916">
    <property type="entry name" value="HATPase_CheA-like"/>
    <property type="match status" value="1"/>
</dbReference>
<dbReference type="SMART" id="SM01231">
    <property type="entry name" value="H-kinase_dim"/>
    <property type="match status" value="1"/>
</dbReference>
<dbReference type="SMART" id="SM00387">
    <property type="entry name" value="HATPase_c"/>
    <property type="match status" value="1"/>
</dbReference>
<feature type="domain" description="CheW-like" evidence="15">
    <location>
        <begin position="556"/>
        <end position="692"/>
    </location>
</feature>
<dbReference type="InterPro" id="IPR036097">
    <property type="entry name" value="HisK_dim/P_sf"/>
</dbReference>
<dbReference type="Proteomes" id="UP001364156">
    <property type="component" value="Chromosome"/>
</dbReference>
<evidence type="ECO:0000313" key="17">
    <source>
        <dbReference type="EMBL" id="WWR47648.1"/>
    </source>
</evidence>
<dbReference type="PROSITE" id="PS50894">
    <property type="entry name" value="HPT"/>
    <property type="match status" value="1"/>
</dbReference>
<dbReference type="CDD" id="cd00731">
    <property type="entry name" value="CheA_reg"/>
    <property type="match status" value="1"/>
</dbReference>
<keyword evidence="4" id="KW-0145">Chemotaxis</keyword>
<keyword evidence="7" id="KW-0547">Nucleotide-binding</keyword>
<accession>A0ABZ2HK63</accession>
<dbReference type="SUPFAM" id="SSF47384">
    <property type="entry name" value="Homodimeric domain of signal transducing histidine kinase"/>
    <property type="match status" value="1"/>
</dbReference>
<gene>
    <name evidence="17" type="ORF">RZ517_05620</name>
</gene>
<dbReference type="EMBL" id="CP146069">
    <property type="protein sequence ID" value="WWR47648.1"/>
    <property type="molecule type" value="Genomic_DNA"/>
</dbReference>
<dbReference type="SMART" id="SM00073">
    <property type="entry name" value="HPT"/>
    <property type="match status" value="1"/>
</dbReference>
<proteinExistence type="predicted"/>
<name>A0ABZ2HK63_9RHOB</name>
<evidence type="ECO:0000256" key="4">
    <source>
        <dbReference type="ARBA" id="ARBA00022500"/>
    </source>
</evidence>
<dbReference type="PANTHER" id="PTHR43395">
    <property type="entry name" value="SENSOR HISTIDINE KINASE CHEA"/>
    <property type="match status" value="1"/>
</dbReference>
<dbReference type="PROSITE" id="PS50851">
    <property type="entry name" value="CHEW"/>
    <property type="match status" value="1"/>
</dbReference>
<dbReference type="Gene3D" id="1.10.287.560">
    <property type="entry name" value="Histidine kinase CheA-like, homodimeric domain"/>
    <property type="match status" value="1"/>
</dbReference>
<dbReference type="InterPro" id="IPR005467">
    <property type="entry name" value="His_kinase_dom"/>
</dbReference>
<evidence type="ECO:0000256" key="11">
    <source>
        <dbReference type="ARBA" id="ARBA00035100"/>
    </source>
</evidence>
<dbReference type="InterPro" id="IPR003594">
    <property type="entry name" value="HATPase_dom"/>
</dbReference>
<feature type="compositionally biased region" description="Basic and acidic residues" evidence="13">
    <location>
        <begin position="280"/>
        <end position="301"/>
    </location>
</feature>
<keyword evidence="10" id="KW-0902">Two-component regulatory system</keyword>
<keyword evidence="5 12" id="KW-0597">Phosphoprotein</keyword>
<evidence type="ECO:0000256" key="7">
    <source>
        <dbReference type="ARBA" id="ARBA00022741"/>
    </source>
</evidence>
<dbReference type="Pfam" id="PF02895">
    <property type="entry name" value="H-kinase_dim"/>
    <property type="match status" value="1"/>
</dbReference>
<evidence type="ECO:0000256" key="1">
    <source>
        <dbReference type="ARBA" id="ARBA00000085"/>
    </source>
</evidence>
<evidence type="ECO:0000259" key="15">
    <source>
        <dbReference type="PROSITE" id="PS50851"/>
    </source>
</evidence>
<organism evidence="17 18">
    <name type="scientific">Roseovarius phycicola</name>
    <dbReference type="NCBI Taxonomy" id="3080976"/>
    <lineage>
        <taxon>Bacteria</taxon>
        <taxon>Pseudomonadati</taxon>
        <taxon>Pseudomonadota</taxon>
        <taxon>Alphaproteobacteria</taxon>
        <taxon>Rhodobacterales</taxon>
        <taxon>Roseobacteraceae</taxon>
        <taxon>Roseovarius</taxon>
    </lineage>
</organism>
<dbReference type="SUPFAM" id="SSF47226">
    <property type="entry name" value="Histidine-containing phosphotransfer domain, HPT domain"/>
    <property type="match status" value="1"/>
</dbReference>
<dbReference type="Gene3D" id="2.30.30.40">
    <property type="entry name" value="SH3 Domains"/>
    <property type="match status" value="1"/>
</dbReference>
<dbReference type="Pfam" id="PF02518">
    <property type="entry name" value="HATPase_c"/>
    <property type="match status" value="1"/>
</dbReference>
<dbReference type="SUPFAM" id="SSF55874">
    <property type="entry name" value="ATPase domain of HSP90 chaperone/DNA topoisomerase II/histidine kinase"/>
    <property type="match status" value="1"/>
</dbReference>
<keyword evidence="8" id="KW-0418">Kinase</keyword>
<protein>
    <recommendedName>
        <fullName evidence="3">Chemotaxis protein CheA</fullName>
        <ecNumber evidence="2">2.7.13.3</ecNumber>
    </recommendedName>
</protein>
<dbReference type="InterPro" id="IPR002545">
    <property type="entry name" value="CheW-lke_dom"/>
</dbReference>
<feature type="modified residue" description="Phosphohistidine" evidence="12">
    <location>
        <position position="49"/>
    </location>
</feature>
<feature type="domain" description="HPt" evidence="16">
    <location>
        <begin position="2"/>
        <end position="106"/>
    </location>
</feature>
<keyword evidence="6 17" id="KW-0808">Transferase</keyword>